<proteinExistence type="predicted"/>
<dbReference type="GO" id="GO:0003677">
    <property type="term" value="F:DNA binding"/>
    <property type="evidence" value="ECO:0007669"/>
    <property type="project" value="UniProtKB-KW"/>
</dbReference>
<name>A0A9E7F783_9LILI</name>
<evidence type="ECO:0000256" key="4">
    <source>
        <dbReference type="SAM" id="MobiDB-lite"/>
    </source>
</evidence>
<accession>A0A9E7F783</accession>
<organism evidence="6 7">
    <name type="scientific">Musa troglodytarum</name>
    <name type="common">fe'i banana</name>
    <dbReference type="NCBI Taxonomy" id="320322"/>
    <lineage>
        <taxon>Eukaryota</taxon>
        <taxon>Viridiplantae</taxon>
        <taxon>Streptophyta</taxon>
        <taxon>Embryophyta</taxon>
        <taxon>Tracheophyta</taxon>
        <taxon>Spermatophyta</taxon>
        <taxon>Magnoliopsida</taxon>
        <taxon>Liliopsida</taxon>
        <taxon>Zingiberales</taxon>
        <taxon>Musaceae</taxon>
        <taxon>Musa</taxon>
    </lineage>
</organism>
<dbReference type="Pfam" id="PF23177">
    <property type="entry name" value="bHLH_IRO3"/>
    <property type="match status" value="1"/>
</dbReference>
<feature type="coiled-coil region" evidence="3">
    <location>
        <begin position="44"/>
        <end position="78"/>
    </location>
</feature>
<dbReference type="EMBL" id="CP097504">
    <property type="protein sequence ID" value="URD89211.1"/>
    <property type="molecule type" value="Genomic_DNA"/>
</dbReference>
<sequence length="180" mass="19632">MVSDDPSTTINESNVAAESTFGGKKNQSGVPKKIHKAEREKLKRDQLNELFLEVTTERNELKDENTTSEAEISQLQMELQGRSRSNPTWSDNIISMAPAQPQPIATGLPMLHRPVAIGSTQASPIRQLQHISGGKNKHSTTNVTWAFPGDETTCQISHFVGVAAGSAPLDFSPAITRKEI</sequence>
<protein>
    <submittedName>
        <fullName evidence="6">HLH</fullName>
    </submittedName>
</protein>
<evidence type="ECO:0000259" key="5">
    <source>
        <dbReference type="Pfam" id="PF23177"/>
    </source>
</evidence>
<feature type="compositionally biased region" description="Polar residues" evidence="4">
    <location>
        <begin position="1"/>
        <end position="17"/>
    </location>
</feature>
<dbReference type="Proteomes" id="UP001055439">
    <property type="component" value="Chromosome 2"/>
</dbReference>
<gene>
    <name evidence="6" type="ORF">MUK42_27359</name>
</gene>
<keyword evidence="1" id="KW-0238">DNA-binding</keyword>
<evidence type="ECO:0000256" key="2">
    <source>
        <dbReference type="ARBA" id="ARBA00023242"/>
    </source>
</evidence>
<evidence type="ECO:0000313" key="7">
    <source>
        <dbReference type="Proteomes" id="UP001055439"/>
    </source>
</evidence>
<feature type="domain" description="Iron-related transcription factor 3 bHLH" evidence="5">
    <location>
        <begin position="30"/>
        <end position="55"/>
    </location>
</feature>
<evidence type="ECO:0000256" key="1">
    <source>
        <dbReference type="ARBA" id="ARBA00023125"/>
    </source>
</evidence>
<dbReference type="PANTHER" id="PTHR47075:SF9">
    <property type="entry name" value="TRANSCRIPTION FACTOR BHLH47"/>
    <property type="match status" value="1"/>
</dbReference>
<dbReference type="OrthoDB" id="1931098at2759"/>
<reference evidence="6" key="1">
    <citation type="submission" date="2022-05" db="EMBL/GenBank/DDBJ databases">
        <title>The Musa troglodytarum L. genome provides insights into the mechanism of non-climacteric behaviour and enrichment of carotenoids.</title>
        <authorList>
            <person name="Wang J."/>
        </authorList>
    </citation>
    <scope>NUCLEOTIDE SEQUENCE</scope>
    <source>
        <tissue evidence="6">Leaf</tissue>
    </source>
</reference>
<feature type="region of interest" description="Disordered" evidence="4">
    <location>
        <begin position="1"/>
        <end position="41"/>
    </location>
</feature>
<dbReference type="PANTHER" id="PTHR47075">
    <property type="entry name" value="TRANSCRIPTION FACTOR BHLH47"/>
    <property type="match status" value="1"/>
</dbReference>
<dbReference type="InterPro" id="IPR057075">
    <property type="entry name" value="bHLH_IRO3"/>
</dbReference>
<keyword evidence="7" id="KW-1185">Reference proteome</keyword>
<evidence type="ECO:0000256" key="3">
    <source>
        <dbReference type="SAM" id="Coils"/>
    </source>
</evidence>
<evidence type="ECO:0000313" key="6">
    <source>
        <dbReference type="EMBL" id="URD89211.1"/>
    </source>
</evidence>
<keyword evidence="2" id="KW-0539">Nucleus</keyword>
<keyword evidence="3" id="KW-0175">Coiled coil</keyword>
<dbReference type="AlphaFoldDB" id="A0A9E7F783"/>